<dbReference type="Proteomes" id="UP001597374">
    <property type="component" value="Unassembled WGS sequence"/>
</dbReference>
<dbReference type="CDD" id="cd00082">
    <property type="entry name" value="HisKA"/>
    <property type="match status" value="1"/>
</dbReference>
<dbReference type="EMBL" id="JBHUIM010000001">
    <property type="protein sequence ID" value="MFD2245741.1"/>
    <property type="molecule type" value="Genomic_DNA"/>
</dbReference>
<dbReference type="SUPFAM" id="SSF47384">
    <property type="entry name" value="Homodimeric domain of signal transducing histidine kinase"/>
    <property type="match status" value="1"/>
</dbReference>
<feature type="transmembrane region" description="Helical" evidence="10">
    <location>
        <begin position="184"/>
        <end position="203"/>
    </location>
</feature>
<dbReference type="RefSeq" id="WP_377495428.1">
    <property type="nucleotide sequence ID" value="NZ_JBHUIM010000001.1"/>
</dbReference>
<dbReference type="InterPro" id="IPR003660">
    <property type="entry name" value="HAMP_dom"/>
</dbReference>
<dbReference type="SUPFAM" id="SSF55874">
    <property type="entry name" value="ATPase domain of HSP90 chaperone/DNA topoisomerase II/histidine kinase"/>
    <property type="match status" value="1"/>
</dbReference>
<evidence type="ECO:0000256" key="6">
    <source>
        <dbReference type="ARBA" id="ARBA00022741"/>
    </source>
</evidence>
<comment type="caution">
    <text evidence="13">The sequence shown here is derived from an EMBL/GenBank/DDBJ whole genome shotgun (WGS) entry which is preliminary data.</text>
</comment>
<evidence type="ECO:0000313" key="14">
    <source>
        <dbReference type="Proteomes" id="UP001597374"/>
    </source>
</evidence>
<evidence type="ECO:0000256" key="2">
    <source>
        <dbReference type="ARBA" id="ARBA00004370"/>
    </source>
</evidence>
<keyword evidence="7" id="KW-0418">Kinase</keyword>
<feature type="transmembrane region" description="Helical" evidence="10">
    <location>
        <begin position="378"/>
        <end position="396"/>
    </location>
</feature>
<evidence type="ECO:0000256" key="10">
    <source>
        <dbReference type="SAM" id="Phobius"/>
    </source>
</evidence>
<dbReference type="SMART" id="SM00388">
    <property type="entry name" value="HisKA"/>
    <property type="match status" value="1"/>
</dbReference>
<accession>A0ABW5CTH8</accession>
<dbReference type="Pfam" id="PF00512">
    <property type="entry name" value="HisKA"/>
    <property type="match status" value="1"/>
</dbReference>
<feature type="transmembrane region" description="Helical" evidence="10">
    <location>
        <begin position="215"/>
        <end position="240"/>
    </location>
</feature>
<evidence type="ECO:0000256" key="7">
    <source>
        <dbReference type="ARBA" id="ARBA00022777"/>
    </source>
</evidence>
<feature type="domain" description="HAMP" evidence="12">
    <location>
        <begin position="931"/>
        <end position="983"/>
    </location>
</feature>
<evidence type="ECO:0000256" key="3">
    <source>
        <dbReference type="ARBA" id="ARBA00012438"/>
    </source>
</evidence>
<evidence type="ECO:0000259" key="12">
    <source>
        <dbReference type="PROSITE" id="PS50885"/>
    </source>
</evidence>
<feature type="transmembrane region" description="Helical" evidence="10">
    <location>
        <begin position="702"/>
        <end position="722"/>
    </location>
</feature>
<dbReference type="Gene3D" id="6.10.340.10">
    <property type="match status" value="1"/>
</dbReference>
<feature type="transmembrane region" description="Helical" evidence="10">
    <location>
        <begin position="914"/>
        <end position="937"/>
    </location>
</feature>
<comment type="subcellular location">
    <subcellularLocation>
        <location evidence="2">Membrane</location>
    </subcellularLocation>
</comment>
<feature type="transmembrane region" description="Helical" evidence="10">
    <location>
        <begin position="344"/>
        <end position="371"/>
    </location>
</feature>
<keyword evidence="9" id="KW-0902">Two-component regulatory system</keyword>
<dbReference type="InterPro" id="IPR036890">
    <property type="entry name" value="HATPase_C_sf"/>
</dbReference>
<proteinExistence type="predicted"/>
<dbReference type="InterPro" id="IPR050351">
    <property type="entry name" value="BphY/WalK/GraS-like"/>
</dbReference>
<dbReference type="InterPro" id="IPR005467">
    <property type="entry name" value="His_kinase_dom"/>
</dbReference>
<dbReference type="PROSITE" id="PS50885">
    <property type="entry name" value="HAMP"/>
    <property type="match status" value="1"/>
</dbReference>
<keyword evidence="10" id="KW-1133">Transmembrane helix</keyword>
<feature type="transmembrane region" description="Helical" evidence="10">
    <location>
        <begin position="260"/>
        <end position="281"/>
    </location>
</feature>
<dbReference type="Gene3D" id="1.10.287.130">
    <property type="match status" value="1"/>
</dbReference>
<dbReference type="InterPro" id="IPR003661">
    <property type="entry name" value="HisK_dim/P_dom"/>
</dbReference>
<dbReference type="InterPro" id="IPR004358">
    <property type="entry name" value="Sig_transdc_His_kin-like_C"/>
</dbReference>
<evidence type="ECO:0000259" key="11">
    <source>
        <dbReference type="PROSITE" id="PS50109"/>
    </source>
</evidence>
<keyword evidence="5" id="KW-0808">Transferase</keyword>
<feature type="transmembrane region" description="Helical" evidence="10">
    <location>
        <begin position="431"/>
        <end position="454"/>
    </location>
</feature>
<keyword evidence="10" id="KW-0472">Membrane</keyword>
<dbReference type="GO" id="GO:0005524">
    <property type="term" value="F:ATP binding"/>
    <property type="evidence" value="ECO:0007669"/>
    <property type="project" value="UniProtKB-KW"/>
</dbReference>
<protein>
    <recommendedName>
        <fullName evidence="3">histidine kinase</fullName>
        <ecNumber evidence="3">2.7.13.3</ecNumber>
    </recommendedName>
</protein>
<dbReference type="Pfam" id="PF02518">
    <property type="entry name" value="HATPase_c"/>
    <property type="match status" value="1"/>
</dbReference>
<gene>
    <name evidence="13" type="ORF">ACFSKP_05710</name>
</gene>
<evidence type="ECO:0000256" key="9">
    <source>
        <dbReference type="ARBA" id="ARBA00023012"/>
    </source>
</evidence>
<dbReference type="InterPro" id="IPR036097">
    <property type="entry name" value="HisK_dim/P_sf"/>
</dbReference>
<keyword evidence="8 13" id="KW-0067">ATP-binding</keyword>
<dbReference type="InterPro" id="IPR003594">
    <property type="entry name" value="HATPase_dom"/>
</dbReference>
<evidence type="ECO:0000256" key="1">
    <source>
        <dbReference type="ARBA" id="ARBA00000085"/>
    </source>
</evidence>
<keyword evidence="10" id="KW-0812">Transmembrane</keyword>
<dbReference type="EC" id="2.7.13.3" evidence="3"/>
<keyword evidence="4" id="KW-0597">Phosphoprotein</keyword>
<dbReference type="SMART" id="SM00387">
    <property type="entry name" value="HATPase_c"/>
    <property type="match status" value="1"/>
</dbReference>
<comment type="catalytic activity">
    <reaction evidence="1">
        <text>ATP + protein L-histidine = ADP + protein N-phospho-L-histidine.</text>
        <dbReference type="EC" id="2.7.13.3"/>
    </reaction>
</comment>
<keyword evidence="6" id="KW-0547">Nucleotide-binding</keyword>
<dbReference type="PROSITE" id="PS50109">
    <property type="entry name" value="HIS_KIN"/>
    <property type="match status" value="1"/>
</dbReference>
<organism evidence="13 14">
    <name type="scientific">Pontibacter ruber</name>
    <dbReference type="NCBI Taxonomy" id="1343895"/>
    <lineage>
        <taxon>Bacteria</taxon>
        <taxon>Pseudomonadati</taxon>
        <taxon>Bacteroidota</taxon>
        <taxon>Cytophagia</taxon>
        <taxon>Cytophagales</taxon>
        <taxon>Hymenobacteraceae</taxon>
        <taxon>Pontibacter</taxon>
    </lineage>
</organism>
<dbReference type="PANTHER" id="PTHR42878:SF7">
    <property type="entry name" value="SENSOR HISTIDINE KINASE GLRK"/>
    <property type="match status" value="1"/>
</dbReference>
<evidence type="ECO:0000256" key="8">
    <source>
        <dbReference type="ARBA" id="ARBA00022840"/>
    </source>
</evidence>
<feature type="transmembrane region" description="Helical" evidence="10">
    <location>
        <begin position="301"/>
        <end position="324"/>
    </location>
</feature>
<feature type="transmembrane region" description="Helical" evidence="10">
    <location>
        <begin position="742"/>
        <end position="762"/>
    </location>
</feature>
<dbReference type="PANTHER" id="PTHR42878">
    <property type="entry name" value="TWO-COMPONENT HISTIDINE KINASE"/>
    <property type="match status" value="1"/>
</dbReference>
<evidence type="ECO:0000256" key="5">
    <source>
        <dbReference type="ARBA" id="ARBA00022679"/>
    </source>
</evidence>
<evidence type="ECO:0000256" key="4">
    <source>
        <dbReference type="ARBA" id="ARBA00022553"/>
    </source>
</evidence>
<reference evidence="14" key="1">
    <citation type="journal article" date="2019" name="Int. J. Syst. Evol. Microbiol.">
        <title>The Global Catalogue of Microorganisms (GCM) 10K type strain sequencing project: providing services to taxonomists for standard genome sequencing and annotation.</title>
        <authorList>
            <consortium name="The Broad Institute Genomics Platform"/>
            <consortium name="The Broad Institute Genome Sequencing Center for Infectious Disease"/>
            <person name="Wu L."/>
            <person name="Ma J."/>
        </authorList>
    </citation>
    <scope>NUCLEOTIDE SEQUENCE [LARGE SCALE GENOMIC DNA]</scope>
    <source>
        <strain evidence="14">CGMCC 4.1782</strain>
    </source>
</reference>
<feature type="domain" description="Histidine kinase" evidence="11">
    <location>
        <begin position="1000"/>
        <end position="1213"/>
    </location>
</feature>
<name>A0ABW5CTH8_9BACT</name>
<evidence type="ECO:0000313" key="13">
    <source>
        <dbReference type="EMBL" id="MFD2245741.1"/>
    </source>
</evidence>
<dbReference type="CDD" id="cd00075">
    <property type="entry name" value="HATPase"/>
    <property type="match status" value="1"/>
</dbReference>
<dbReference type="PRINTS" id="PR00344">
    <property type="entry name" value="BCTRLSENSOR"/>
</dbReference>
<keyword evidence="14" id="KW-1185">Reference proteome</keyword>
<dbReference type="Gene3D" id="3.30.565.10">
    <property type="entry name" value="Histidine kinase-like ATPase, C-terminal domain"/>
    <property type="match status" value="1"/>
</dbReference>
<sequence>MLYFNFPERKQDKIAAVDVEHIIEHVNESIAEANADAKQVGKQLLDQTLTFSSLLRQTKYPTFVYKRDRLLFWSDNTITPEPGLVPIVSEPTTIANSYGTFILVQHRVPGYTIAVYVPLQTNYRLRNNYVTSKLQEHIFGEHHAKLVLDEHAQLPQVRTATNRFLFALDIDSDKAGTGSQADTLMFLLLGAGIIFYVLFALSWSNRLFRKKKYNLGISLLLFLLVLLRVLLLVFNLPYAIAEIELFNPRLYASSFWSPSIGDLGLNMVLLATVSWSALYLFRKHNVLAQIKYLPKQQRQYLQAGCMLALYLLLLVLFMFYYGIYHNTPMALDITQSLDFDRYKIVILGIMVIQTASLSVFAYILASVVAVLQQWEDKLWPIQLLSAVAAVLLLSAVVLAPHLIGIVLIGLFFWLVILFSQRQNTINFPYRTYLFLFLVIIVSALTGATSLFVHYQNELKVYKQKFAFSLLQENDVYGEYLLDEVAKKISVDELIQAKMRGPYVDALFIKQKIVRQYLHNYFDKYDTNVLLFDSEGRSLESADTTAATLQDLRMKYDTPKTRTERKNLFLVKDPVRYNERTYLKLIDVPVSKHMKGTVVLQLSLKRLQPNSLVPELLTEEGSSQPLRTDRLSYAIYQNNKLVFNEGDFDYASNFDKALLENEELFQQGLTQGGFHHLGVLDDNGELLVITTEQYGGREILSNFSFLFLVITTGFILLAVLVLLLERHRLKQFRPNFSTKIQLFLNFGILLPLLLVSITTASLVTSSYKKDLLRSYEQRGKAIQESLGRQITPELLQDKERLLRRVKEIAAIAEADINLYNRNGMLLATSQPLLFDAGLLSQLVNPKAFATISERQALRALLSEQTGNLIFNTLYLPLHQGNDSGKLTGYLGIPFFDSEKQLDLKLIELTTTTMNIFTVMFILFMVLTFFASRALTVPLRLLADKLKRTSLTGKNEMLAYEGADEIGLLVNEYNRMLLTLEQNKVELAMREKEAAWREMARQVAHEIKNPLTPMKLSLQYLQKAIAEKKPNTEQLIEKISQTLITQINILSDIATSFSNFTAMPEPKAELMDVAAALRKAADLHNDPASATLRTDITTEAVMVMADESLMVRTFNNLLLNAIQAVPTTRKPLLHVALKVQQAEGVVLISIKDNGSGIPWEVRGKVFIPNFSTKYTGSGIGLAVAKKGIENAGGRIWFETEEGKGTTFFISLPLASP</sequence>